<sequence>MSNLSKKKKAHKGRKTKRPITPKWKLFRAKEPFLSVFMWGINHTITELSHVVPPRLLMPGDFKAFSKVKVDNHFFNKDNMSSHFKVKEYCPNVFRSIREKFGIEDVDYSRCDRELNAKQYDSNEVFLDQTDICQLSLTRTLD</sequence>
<organism evidence="3">
    <name type="scientific">Soboliphyme baturini</name>
    <dbReference type="NCBI Taxonomy" id="241478"/>
    <lineage>
        <taxon>Eukaryota</taxon>
        <taxon>Metazoa</taxon>
        <taxon>Ecdysozoa</taxon>
        <taxon>Nematoda</taxon>
        <taxon>Enoplea</taxon>
        <taxon>Dorylaimia</taxon>
        <taxon>Dioctophymatida</taxon>
        <taxon>Dioctophymatoidea</taxon>
        <taxon>Soboliphymatidae</taxon>
        <taxon>Soboliphyme</taxon>
    </lineage>
</organism>
<dbReference type="InterPro" id="IPR023610">
    <property type="entry name" value="PInositol-4/5-P-5/4-kinase"/>
</dbReference>
<name>A0A183J1U7_9BILA</name>
<reference evidence="3" key="1">
    <citation type="submission" date="2016-06" db="UniProtKB">
        <authorList>
            <consortium name="WormBaseParasite"/>
        </authorList>
    </citation>
    <scope>IDENTIFICATION</scope>
</reference>
<dbReference type="GO" id="GO:0016309">
    <property type="term" value="F:1-phosphatidylinositol-5-phosphate 4-kinase activity"/>
    <property type="evidence" value="ECO:0007669"/>
    <property type="project" value="TreeGrafter"/>
</dbReference>
<dbReference type="SUPFAM" id="SSF56104">
    <property type="entry name" value="SAICAR synthase-like"/>
    <property type="match status" value="1"/>
</dbReference>
<dbReference type="GO" id="GO:0005886">
    <property type="term" value="C:plasma membrane"/>
    <property type="evidence" value="ECO:0007669"/>
    <property type="project" value="TreeGrafter"/>
</dbReference>
<gene>
    <name evidence="1" type="ORF">SBAD_LOCUS9845</name>
</gene>
<evidence type="ECO:0000313" key="3">
    <source>
        <dbReference type="WBParaSite" id="SBAD_0001019601-mRNA-1"/>
    </source>
</evidence>
<dbReference type="WBParaSite" id="SBAD_0001019601-mRNA-1">
    <property type="protein sequence ID" value="SBAD_0001019601-mRNA-1"/>
    <property type="gene ID" value="SBAD_0001019601"/>
</dbReference>
<reference evidence="1 2" key="2">
    <citation type="submission" date="2018-11" db="EMBL/GenBank/DDBJ databases">
        <authorList>
            <consortium name="Pathogen Informatics"/>
        </authorList>
    </citation>
    <scope>NUCLEOTIDE SEQUENCE [LARGE SCALE GENOMIC DNA]</scope>
</reference>
<dbReference type="InterPro" id="IPR027484">
    <property type="entry name" value="PInositol-4-P-5-kinase_N"/>
</dbReference>
<accession>A0A183J1U7</accession>
<dbReference type="OrthoDB" id="20783at2759"/>
<dbReference type="Proteomes" id="UP000270296">
    <property type="component" value="Unassembled WGS sequence"/>
</dbReference>
<dbReference type="GO" id="GO:0046854">
    <property type="term" value="P:phosphatidylinositol phosphate biosynthetic process"/>
    <property type="evidence" value="ECO:0007669"/>
    <property type="project" value="TreeGrafter"/>
</dbReference>
<dbReference type="AlphaFoldDB" id="A0A183J1U7"/>
<protein>
    <submittedName>
        <fullName evidence="3">PIPK domain-containing protein</fullName>
    </submittedName>
</protein>
<dbReference type="PANTHER" id="PTHR23086">
    <property type="entry name" value="PHOSPHATIDYLINOSITOL-4-PHOSPHATE 5-KINASE"/>
    <property type="match status" value="1"/>
</dbReference>
<dbReference type="EMBL" id="UZAM01013255">
    <property type="protein sequence ID" value="VDP26626.1"/>
    <property type="molecule type" value="Genomic_DNA"/>
</dbReference>
<dbReference type="GO" id="GO:0016308">
    <property type="term" value="F:1-phosphatidylinositol-4-phosphate 5-kinase activity"/>
    <property type="evidence" value="ECO:0007669"/>
    <property type="project" value="TreeGrafter"/>
</dbReference>
<dbReference type="Gene3D" id="3.30.800.10">
    <property type="entry name" value="Phosphatidylinositol Phosphate Kinase II Beta"/>
    <property type="match status" value="1"/>
</dbReference>
<dbReference type="PANTHER" id="PTHR23086:SF8">
    <property type="entry name" value="PHOSPHATIDYLINOSITOL 5-PHOSPHATE 4-KINASE, ISOFORM A"/>
    <property type="match status" value="1"/>
</dbReference>
<keyword evidence="2" id="KW-1185">Reference proteome</keyword>
<proteinExistence type="predicted"/>
<evidence type="ECO:0000313" key="2">
    <source>
        <dbReference type="Proteomes" id="UP000270296"/>
    </source>
</evidence>
<evidence type="ECO:0000313" key="1">
    <source>
        <dbReference type="EMBL" id="VDP26626.1"/>
    </source>
</evidence>